<keyword evidence="2" id="KW-1185">Reference proteome</keyword>
<organism evidence="1 2">
    <name type="scientific">Mortierella polycephala</name>
    <dbReference type="NCBI Taxonomy" id="41804"/>
    <lineage>
        <taxon>Eukaryota</taxon>
        <taxon>Fungi</taxon>
        <taxon>Fungi incertae sedis</taxon>
        <taxon>Mucoromycota</taxon>
        <taxon>Mortierellomycotina</taxon>
        <taxon>Mortierellomycetes</taxon>
        <taxon>Mortierellales</taxon>
        <taxon>Mortierellaceae</taxon>
        <taxon>Mortierella</taxon>
    </lineage>
</organism>
<evidence type="ECO:0000313" key="1">
    <source>
        <dbReference type="EMBL" id="KAG0264833.1"/>
    </source>
</evidence>
<reference evidence="1" key="1">
    <citation type="journal article" date="2020" name="Fungal Divers.">
        <title>Resolving the Mortierellaceae phylogeny through synthesis of multi-gene phylogenetics and phylogenomics.</title>
        <authorList>
            <person name="Vandepol N."/>
            <person name="Liber J."/>
            <person name="Desiro A."/>
            <person name="Na H."/>
            <person name="Kennedy M."/>
            <person name="Barry K."/>
            <person name="Grigoriev I.V."/>
            <person name="Miller A.N."/>
            <person name="O'Donnell K."/>
            <person name="Stajich J.E."/>
            <person name="Bonito G."/>
        </authorList>
    </citation>
    <scope>NUCLEOTIDE SEQUENCE</scope>
    <source>
        <strain evidence="1">KOD948</strain>
    </source>
</reference>
<dbReference type="AlphaFoldDB" id="A0A9P6QFK8"/>
<sequence>MNASTIQCRCYELPATYFAFGATGEDTFVHEAVRTLFTCTFKDFDIEWANHQSAASKTRRGKRGLEEVRPDMSLSKNGYTILPLEVKSPMYDRRSMEICTMTLMNGVYHFHCNHQVYLPGARDG</sequence>
<accession>A0A9P6QFK8</accession>
<gene>
    <name evidence="1" type="ORF">BG011_005956</name>
</gene>
<dbReference type="Proteomes" id="UP000726737">
    <property type="component" value="Unassembled WGS sequence"/>
</dbReference>
<dbReference type="EMBL" id="JAAAJA010000042">
    <property type="protein sequence ID" value="KAG0264833.1"/>
    <property type="molecule type" value="Genomic_DNA"/>
</dbReference>
<comment type="caution">
    <text evidence="1">The sequence shown here is derived from an EMBL/GenBank/DDBJ whole genome shotgun (WGS) entry which is preliminary data.</text>
</comment>
<dbReference type="OrthoDB" id="2387940at2759"/>
<protein>
    <submittedName>
        <fullName evidence="1">Uncharacterized protein</fullName>
    </submittedName>
</protein>
<name>A0A9P6QFK8_9FUNG</name>
<proteinExistence type="predicted"/>
<evidence type="ECO:0000313" key="2">
    <source>
        <dbReference type="Proteomes" id="UP000726737"/>
    </source>
</evidence>